<proteinExistence type="predicted"/>
<feature type="region of interest" description="Disordered" evidence="1">
    <location>
        <begin position="60"/>
        <end position="85"/>
    </location>
</feature>
<protein>
    <submittedName>
        <fullName evidence="3">Uncharacterized protein</fullName>
    </submittedName>
</protein>
<dbReference type="RefSeq" id="WP_303492273.1">
    <property type="nucleotide sequence ID" value="NZ_JAUOPB010000005.1"/>
</dbReference>
<evidence type="ECO:0000256" key="1">
    <source>
        <dbReference type="SAM" id="MobiDB-lite"/>
    </source>
</evidence>
<keyword evidence="2" id="KW-1133">Transmembrane helix</keyword>
<sequence>MKGQKIAFLAAYSTKMGALRPIILIVVAVLVVFVAALMLQATGLQSDTSELNTPASTAVFKSKAPRTPPKHIPLQEPSFDAPTNSLTDEDINRKLAGLATRNEVEESIAFLKSRGYVPPDVVEMYQNYSEEVLQALGNDGDLAALAVLAGQYAEKDYDKFKNAVLRSIVHGSISFAQVQADLYFTQSEFELANPNGGNSELAKLDFLLSLSWYEFIKMRGGGDAVTQLVDARITKSAFTISPADRATIQSQGAAIYAELSNERQRLGVGEYDNSVPPGLENFLDLIGIY</sequence>
<dbReference type="Proteomes" id="UP001169760">
    <property type="component" value="Unassembled WGS sequence"/>
</dbReference>
<dbReference type="EMBL" id="JAUOPB010000005">
    <property type="protein sequence ID" value="MDO6422321.1"/>
    <property type="molecule type" value="Genomic_DNA"/>
</dbReference>
<dbReference type="AlphaFoldDB" id="A0AAW7X6S3"/>
<name>A0AAW7X6S3_9GAMM</name>
<comment type="caution">
    <text evidence="3">The sequence shown here is derived from an EMBL/GenBank/DDBJ whole genome shotgun (WGS) entry which is preliminary data.</text>
</comment>
<gene>
    <name evidence="3" type="ORF">Q4521_07530</name>
</gene>
<keyword evidence="2" id="KW-0812">Transmembrane</keyword>
<reference evidence="3" key="1">
    <citation type="submission" date="2023-07" db="EMBL/GenBank/DDBJ databases">
        <title>Genome content predicts the carbon catabolic preferences of heterotrophic bacteria.</title>
        <authorList>
            <person name="Gralka M."/>
        </authorList>
    </citation>
    <scope>NUCLEOTIDE SEQUENCE</scope>
    <source>
        <strain evidence="3">I3M17_2</strain>
    </source>
</reference>
<keyword evidence="2" id="KW-0472">Membrane</keyword>
<evidence type="ECO:0000313" key="3">
    <source>
        <dbReference type="EMBL" id="MDO6422321.1"/>
    </source>
</evidence>
<accession>A0AAW7X6S3</accession>
<evidence type="ECO:0000256" key="2">
    <source>
        <dbReference type="SAM" id="Phobius"/>
    </source>
</evidence>
<organism evidence="3 4">
    <name type="scientific">Saccharophagus degradans</name>
    <dbReference type="NCBI Taxonomy" id="86304"/>
    <lineage>
        <taxon>Bacteria</taxon>
        <taxon>Pseudomonadati</taxon>
        <taxon>Pseudomonadota</taxon>
        <taxon>Gammaproteobacteria</taxon>
        <taxon>Cellvibrionales</taxon>
        <taxon>Cellvibrionaceae</taxon>
        <taxon>Saccharophagus</taxon>
    </lineage>
</organism>
<feature type="transmembrane region" description="Helical" evidence="2">
    <location>
        <begin position="21"/>
        <end position="39"/>
    </location>
</feature>
<evidence type="ECO:0000313" key="4">
    <source>
        <dbReference type="Proteomes" id="UP001169760"/>
    </source>
</evidence>